<protein>
    <submittedName>
        <fullName evidence="1">Uncharacterized protein</fullName>
    </submittedName>
</protein>
<sequence>MMLFLSQKIEKMNILLNLQRKYIYMKMQIFFLQKNMYIRQKLLHIQIFE</sequence>
<keyword evidence="2" id="KW-1185">Reference proteome</keyword>
<proteinExistence type="predicted"/>
<dbReference type="AlphaFoldDB" id="A0A1H6F8V2"/>
<name>A0A1H6F8V2_9GAMM</name>
<evidence type="ECO:0000313" key="1">
    <source>
        <dbReference type="EMBL" id="SEH05454.1"/>
    </source>
</evidence>
<organism evidence="1 2">
    <name type="scientific">Candidatus Venteria ishoeyi</name>
    <dbReference type="NCBI Taxonomy" id="1899563"/>
    <lineage>
        <taxon>Bacteria</taxon>
        <taxon>Pseudomonadati</taxon>
        <taxon>Pseudomonadota</taxon>
        <taxon>Gammaproteobacteria</taxon>
        <taxon>Thiotrichales</taxon>
        <taxon>Thiotrichaceae</taxon>
        <taxon>Venteria</taxon>
    </lineage>
</organism>
<reference evidence="1 2" key="1">
    <citation type="submission" date="2016-10" db="EMBL/GenBank/DDBJ databases">
        <authorList>
            <person name="de Groot N.N."/>
        </authorList>
    </citation>
    <scope>NUCLEOTIDE SEQUENCE [LARGE SCALE GENOMIC DNA]</scope>
    <source>
        <strain evidence="1">MBHS1</strain>
    </source>
</reference>
<dbReference type="EMBL" id="FMSV02000265">
    <property type="protein sequence ID" value="SEH05454.1"/>
    <property type="molecule type" value="Genomic_DNA"/>
</dbReference>
<evidence type="ECO:0000313" key="2">
    <source>
        <dbReference type="Proteomes" id="UP000236724"/>
    </source>
</evidence>
<dbReference type="Proteomes" id="UP000236724">
    <property type="component" value="Unassembled WGS sequence"/>
</dbReference>
<gene>
    <name evidence="1" type="ORF">MBHS_01308</name>
</gene>
<accession>A0A1H6F8V2</accession>